<dbReference type="CDD" id="cd06587">
    <property type="entry name" value="VOC"/>
    <property type="match status" value="1"/>
</dbReference>
<evidence type="ECO:0000313" key="2">
    <source>
        <dbReference type="EMBL" id="QXJ22887.1"/>
    </source>
</evidence>
<dbReference type="InterPro" id="IPR029068">
    <property type="entry name" value="Glyas_Bleomycin-R_OHBP_Dase"/>
</dbReference>
<keyword evidence="3" id="KW-1185">Reference proteome</keyword>
<dbReference type="InterPro" id="IPR037523">
    <property type="entry name" value="VOC_core"/>
</dbReference>
<proteinExistence type="predicted"/>
<dbReference type="SUPFAM" id="SSF54593">
    <property type="entry name" value="Glyoxalase/Bleomycin resistance protein/Dihydroxybiphenyl dioxygenase"/>
    <property type="match status" value="1"/>
</dbReference>
<evidence type="ECO:0000259" key="1">
    <source>
        <dbReference type="PROSITE" id="PS51819"/>
    </source>
</evidence>
<dbReference type="Pfam" id="PF18029">
    <property type="entry name" value="Glyoxalase_6"/>
    <property type="match status" value="1"/>
</dbReference>
<reference evidence="2" key="1">
    <citation type="submission" date="2020-07" db="EMBL/GenBank/DDBJ databases">
        <authorList>
            <person name="Tarantini F.S."/>
            <person name="Hong K.W."/>
            <person name="Chan K.G."/>
        </authorList>
    </citation>
    <scope>NUCLEOTIDE SEQUENCE</scope>
    <source>
        <strain evidence="2">32-07</strain>
    </source>
</reference>
<organism evidence="2 3">
    <name type="scientific">Actinomadura graeca</name>
    <dbReference type="NCBI Taxonomy" id="2750812"/>
    <lineage>
        <taxon>Bacteria</taxon>
        <taxon>Bacillati</taxon>
        <taxon>Actinomycetota</taxon>
        <taxon>Actinomycetes</taxon>
        <taxon>Streptosporangiales</taxon>
        <taxon>Thermomonosporaceae</taxon>
        <taxon>Actinomadura</taxon>
    </lineage>
</organism>
<feature type="domain" description="VOC" evidence="1">
    <location>
        <begin position="3"/>
        <end position="120"/>
    </location>
</feature>
<dbReference type="RefSeq" id="WP_231328555.1">
    <property type="nucleotide sequence ID" value="NZ_CP059572.1"/>
</dbReference>
<name>A0ABX8QZL3_9ACTN</name>
<dbReference type="Proteomes" id="UP001049518">
    <property type="component" value="Chromosome"/>
</dbReference>
<gene>
    <name evidence="2" type="ORF">AGRA3207_003962</name>
</gene>
<sequence length="128" mass="14067">MLRLGFPVIGVTDVPRAVAFWTSALNLVATSEWEAPTWRTLEHADGSGRALALMFSESPVQEHPRIHLDLMVDTTAEQEAEVERLIGLGAERITWDLYPPDPDFVVLADPDGNRFCVVDLSRAPSGPA</sequence>
<protein>
    <submittedName>
        <fullName evidence="2">VOC family protein</fullName>
    </submittedName>
</protein>
<dbReference type="Gene3D" id="3.10.180.10">
    <property type="entry name" value="2,3-Dihydroxybiphenyl 1,2-Dioxygenase, domain 1"/>
    <property type="match status" value="1"/>
</dbReference>
<evidence type="ECO:0000313" key="3">
    <source>
        <dbReference type="Proteomes" id="UP001049518"/>
    </source>
</evidence>
<dbReference type="EMBL" id="CP059572">
    <property type="protein sequence ID" value="QXJ22887.1"/>
    <property type="molecule type" value="Genomic_DNA"/>
</dbReference>
<dbReference type="PANTHER" id="PTHR35908:SF1">
    <property type="entry name" value="CONSERVED PROTEIN"/>
    <property type="match status" value="1"/>
</dbReference>
<dbReference type="PROSITE" id="PS51819">
    <property type="entry name" value="VOC"/>
    <property type="match status" value="1"/>
</dbReference>
<dbReference type="InterPro" id="IPR041581">
    <property type="entry name" value="Glyoxalase_6"/>
</dbReference>
<accession>A0ABX8QZL3</accession>
<dbReference type="PANTHER" id="PTHR35908">
    <property type="entry name" value="HYPOTHETICAL FUSION PROTEIN"/>
    <property type="match status" value="1"/>
</dbReference>